<dbReference type="PANTHER" id="PTHR46320">
    <property type="entry name" value="GLYCEROPHOSPHODIESTER PHOSPHODIESTERASE 1"/>
    <property type="match status" value="1"/>
</dbReference>
<dbReference type="CDD" id="cd04080">
    <property type="entry name" value="CBM6_cellulase-like"/>
    <property type="match status" value="1"/>
</dbReference>
<sequence length="598" mass="64089">MSRLPGGRTPAVLLALLAGATTALAAAPSASADVRSLFAQHGPDAPIMVAAHRADWRSAPENSLPAVEAAIKAGVEVIEIDVKRTKDGQLVIMHDDSVNRTTSGTGNVSDLTFEQVRGLRLREGLGNGSAALTDERVPTLEEVMRAVKGKALINLDKAWGYRDQVYDVLVATDTVEYGMFKSNAPVAEVQAFRAKDPRIIYSHIVEDGNNGSPAQFGDDQPEAYELIFDNLLDAQAQPPYAANLAKTSRVFINTMWKGLAAGYTDEASLRNPRFGWKAVIQDHSATIIQTDNIPELQRYLAGADVTALPDPATQFRVQAEDYAAGKGTGYWDSDDNNIPGQYRPYEGVDVCDQQGALVVCYTRQGEWLRYDIDVPQSGTYKVYGRIAVNAPTGRVFLDYGNGVTSTPVNIRNTTSHDAFNLQLLDSERKLSAGKQSIWFRMDGTGTQNFNLDYLRFDRTADGPTMTFPTPVGGTVPATLGLTLAGNLSFGTFVPGVARDYDAATEATITSSAQDAALTVTGGKLANGSRTLASPLQVKAGATMPLTPLDGTLALQSWTGPVSREVTPIAVRQSIAANDPLATGTYATTLTFTLSTTQP</sequence>
<dbReference type="PANTHER" id="PTHR46320:SF1">
    <property type="entry name" value="GLYCEROPHOSPHODIESTER PHOSPHODIESTERASE 1"/>
    <property type="match status" value="1"/>
</dbReference>
<evidence type="ECO:0000313" key="6">
    <source>
        <dbReference type="Proteomes" id="UP001147653"/>
    </source>
</evidence>
<name>A0A9X3SBZ6_9ACTN</name>
<evidence type="ECO:0000259" key="4">
    <source>
        <dbReference type="PROSITE" id="PS51704"/>
    </source>
</evidence>
<evidence type="ECO:0000256" key="1">
    <source>
        <dbReference type="ARBA" id="ARBA00022729"/>
    </source>
</evidence>
<gene>
    <name evidence="5" type="ORF">OJ997_27580</name>
</gene>
<dbReference type="InterPro" id="IPR032160">
    <property type="entry name" value="DUF4996"/>
</dbReference>
<feature type="domain" description="CBM6" evidence="3">
    <location>
        <begin position="315"/>
        <end position="457"/>
    </location>
</feature>
<feature type="chain" id="PRO_5040883141" evidence="2">
    <location>
        <begin position="26"/>
        <end position="598"/>
    </location>
</feature>
<dbReference type="PROSITE" id="PS51704">
    <property type="entry name" value="GP_PDE"/>
    <property type="match status" value="1"/>
</dbReference>
<dbReference type="CDD" id="cd08566">
    <property type="entry name" value="GDPD_AtGDE_like"/>
    <property type="match status" value="1"/>
</dbReference>
<dbReference type="EMBL" id="JAPDDP010000068">
    <property type="protein sequence ID" value="MDA0184101.1"/>
    <property type="molecule type" value="Genomic_DNA"/>
</dbReference>
<evidence type="ECO:0000259" key="3">
    <source>
        <dbReference type="PROSITE" id="PS51175"/>
    </source>
</evidence>
<dbReference type="SUPFAM" id="SSF51695">
    <property type="entry name" value="PLC-like phosphodiesterases"/>
    <property type="match status" value="1"/>
</dbReference>
<dbReference type="InterPro" id="IPR006584">
    <property type="entry name" value="Cellulose-bd_IV"/>
</dbReference>
<dbReference type="Gene3D" id="3.20.20.190">
    <property type="entry name" value="Phosphatidylinositol (PI) phosphodiesterase"/>
    <property type="match status" value="1"/>
</dbReference>
<evidence type="ECO:0000313" key="5">
    <source>
        <dbReference type="EMBL" id="MDA0184101.1"/>
    </source>
</evidence>
<dbReference type="GO" id="GO:0008889">
    <property type="term" value="F:glycerophosphodiester phosphodiesterase activity"/>
    <property type="evidence" value="ECO:0007669"/>
    <property type="project" value="TreeGrafter"/>
</dbReference>
<dbReference type="RefSeq" id="WP_270028518.1">
    <property type="nucleotide sequence ID" value="NZ_JAPDDP010000068.1"/>
</dbReference>
<feature type="domain" description="GP-PDE" evidence="4">
    <location>
        <begin position="47"/>
        <end position="300"/>
    </location>
</feature>
<dbReference type="GO" id="GO:0030246">
    <property type="term" value="F:carbohydrate binding"/>
    <property type="evidence" value="ECO:0007669"/>
    <property type="project" value="InterPro"/>
</dbReference>
<proteinExistence type="predicted"/>
<dbReference type="SMART" id="SM00606">
    <property type="entry name" value="CBD_IV"/>
    <property type="match status" value="1"/>
</dbReference>
<dbReference type="GO" id="GO:0006644">
    <property type="term" value="P:phospholipid metabolic process"/>
    <property type="evidence" value="ECO:0007669"/>
    <property type="project" value="TreeGrafter"/>
</dbReference>
<dbReference type="SUPFAM" id="SSF49785">
    <property type="entry name" value="Galactose-binding domain-like"/>
    <property type="match status" value="1"/>
</dbReference>
<feature type="signal peptide" evidence="2">
    <location>
        <begin position="1"/>
        <end position="25"/>
    </location>
</feature>
<dbReference type="InterPro" id="IPR017946">
    <property type="entry name" value="PLC-like_Pdiesterase_TIM-brl"/>
</dbReference>
<dbReference type="Proteomes" id="UP001147653">
    <property type="component" value="Unassembled WGS sequence"/>
</dbReference>
<keyword evidence="1 2" id="KW-0732">Signal</keyword>
<comment type="caution">
    <text evidence="5">The sequence shown here is derived from an EMBL/GenBank/DDBJ whole genome shotgun (WGS) entry which is preliminary data.</text>
</comment>
<protein>
    <submittedName>
        <fullName evidence="5">Glycerophosphodiester phosphodiesterase family protein</fullName>
    </submittedName>
</protein>
<accession>A0A9X3SBZ6</accession>
<organism evidence="5 6">
    <name type="scientific">Solirubrobacter phytolaccae</name>
    <dbReference type="NCBI Taxonomy" id="1404360"/>
    <lineage>
        <taxon>Bacteria</taxon>
        <taxon>Bacillati</taxon>
        <taxon>Actinomycetota</taxon>
        <taxon>Thermoleophilia</taxon>
        <taxon>Solirubrobacterales</taxon>
        <taxon>Solirubrobacteraceae</taxon>
        <taxon>Solirubrobacter</taxon>
    </lineage>
</organism>
<dbReference type="PROSITE" id="PS51175">
    <property type="entry name" value="CBM6"/>
    <property type="match status" value="1"/>
</dbReference>
<dbReference type="GO" id="GO:0070291">
    <property type="term" value="P:N-acylethanolamine metabolic process"/>
    <property type="evidence" value="ECO:0007669"/>
    <property type="project" value="TreeGrafter"/>
</dbReference>
<dbReference type="Pfam" id="PF16387">
    <property type="entry name" value="DUF4996"/>
    <property type="match status" value="1"/>
</dbReference>
<dbReference type="Pfam" id="PF03009">
    <property type="entry name" value="GDPD"/>
    <property type="match status" value="1"/>
</dbReference>
<keyword evidence="6" id="KW-1185">Reference proteome</keyword>
<reference evidence="5" key="1">
    <citation type="submission" date="2022-10" db="EMBL/GenBank/DDBJ databases">
        <title>The WGS of Solirubrobacter phytolaccae KCTC 29190.</title>
        <authorList>
            <person name="Jiang Z."/>
        </authorList>
    </citation>
    <scope>NUCLEOTIDE SEQUENCE</scope>
    <source>
        <strain evidence="5">KCTC 29190</strain>
    </source>
</reference>
<evidence type="ECO:0000256" key="2">
    <source>
        <dbReference type="SAM" id="SignalP"/>
    </source>
</evidence>
<dbReference type="AlphaFoldDB" id="A0A9X3SBZ6"/>
<dbReference type="GO" id="GO:0006580">
    <property type="term" value="P:ethanolamine metabolic process"/>
    <property type="evidence" value="ECO:0007669"/>
    <property type="project" value="TreeGrafter"/>
</dbReference>
<dbReference type="Gene3D" id="2.60.120.260">
    <property type="entry name" value="Galactose-binding domain-like"/>
    <property type="match status" value="1"/>
</dbReference>
<dbReference type="InterPro" id="IPR008979">
    <property type="entry name" value="Galactose-bd-like_sf"/>
</dbReference>
<dbReference type="GO" id="GO:0005886">
    <property type="term" value="C:plasma membrane"/>
    <property type="evidence" value="ECO:0007669"/>
    <property type="project" value="TreeGrafter"/>
</dbReference>
<dbReference type="Pfam" id="PF03422">
    <property type="entry name" value="CBM_6"/>
    <property type="match status" value="1"/>
</dbReference>
<dbReference type="InterPro" id="IPR005084">
    <property type="entry name" value="CBM6"/>
</dbReference>
<dbReference type="InterPro" id="IPR030395">
    <property type="entry name" value="GP_PDE_dom"/>
</dbReference>